<name>A0AA42IZY8_9FIRM</name>
<proteinExistence type="predicted"/>
<gene>
    <name evidence="2" type="ORF">PBV87_03385</name>
</gene>
<feature type="coiled-coil region" evidence="1">
    <location>
        <begin position="161"/>
        <end position="209"/>
    </location>
</feature>
<keyword evidence="3" id="KW-1185">Reference proteome</keyword>
<dbReference type="AlphaFoldDB" id="A0AA42IZY8"/>
<keyword evidence="1" id="KW-0175">Coiled coil</keyword>
<sequence>MESPLNAVGFSKSSNKYDTEDIIEGILNNPSKQMAIELTPEVIFAEYLQELAENTYLIVRVTVKKDNDSDKDPEITVYNCDAFVEAENNMQIEELSIERGDEYDEEDTDYYVIFEEKESSMEIIFILQNTVQYLEGVRQGKTIKEVNVVGIASEGTIILPIEKDEEEERVEKEEREKLRSILQKMKEGDEEARSLLEKEEKELDLLLKERLREEDFLTVMSGYFMPATVEDSVYAILGEILAIKERKNKITDEEMYVLTLDVNDLILEVVIHKDELIGMPSVGMRFMGTCWIQGQVIME</sequence>
<comment type="caution">
    <text evidence="2">The sequence shown here is derived from an EMBL/GenBank/DDBJ whole genome shotgun (WGS) entry which is preliminary data.</text>
</comment>
<dbReference type="RefSeq" id="WP_271011154.1">
    <property type="nucleotide sequence ID" value="NZ_JAQIFT010000014.1"/>
</dbReference>
<accession>A0AA42IZY8</accession>
<dbReference type="EMBL" id="JAQIFT010000014">
    <property type="protein sequence ID" value="MDA3730548.1"/>
    <property type="molecule type" value="Genomic_DNA"/>
</dbReference>
<evidence type="ECO:0000313" key="3">
    <source>
        <dbReference type="Proteomes" id="UP001169242"/>
    </source>
</evidence>
<evidence type="ECO:0000256" key="1">
    <source>
        <dbReference type="SAM" id="Coils"/>
    </source>
</evidence>
<organism evidence="2 3">
    <name type="scientific">Holtiella tumoricola</name>
    <dbReference type="NCBI Taxonomy" id="3018743"/>
    <lineage>
        <taxon>Bacteria</taxon>
        <taxon>Bacillati</taxon>
        <taxon>Bacillota</taxon>
        <taxon>Clostridia</taxon>
        <taxon>Lachnospirales</taxon>
        <taxon>Cellulosilyticaceae</taxon>
        <taxon>Holtiella</taxon>
    </lineage>
</organism>
<dbReference type="Pfam" id="PF12997">
    <property type="entry name" value="DUF3881"/>
    <property type="match status" value="1"/>
</dbReference>
<evidence type="ECO:0000313" key="2">
    <source>
        <dbReference type="EMBL" id="MDA3730548.1"/>
    </source>
</evidence>
<dbReference type="InterPro" id="IPR024541">
    <property type="entry name" value="DUF3881"/>
</dbReference>
<dbReference type="Proteomes" id="UP001169242">
    <property type="component" value="Unassembled WGS sequence"/>
</dbReference>
<reference evidence="2" key="1">
    <citation type="journal article" date="2023" name="Int. J. Syst. Evol. Microbiol.">
        <title>&lt;i&gt;Holtiella tumoricola&lt;/i&gt; gen. nov. sp. nov., isolated from a human clinical sample.</title>
        <authorList>
            <person name="Allen-Vercoe E."/>
            <person name="Daigneault M.C."/>
            <person name="Vancuren S.J."/>
            <person name="Cochrane K."/>
            <person name="O'Neal L.L."/>
            <person name="Sankaranarayanan K."/>
            <person name="Lawson P.A."/>
        </authorList>
    </citation>
    <scope>NUCLEOTIDE SEQUENCE</scope>
    <source>
        <strain evidence="2">CC70A</strain>
    </source>
</reference>
<protein>
    <submittedName>
        <fullName evidence="2">DUF3881 family protein</fullName>
    </submittedName>
</protein>